<evidence type="ECO:0000313" key="13">
    <source>
        <dbReference type="Proteomes" id="UP000019678"/>
    </source>
</evidence>
<name>A0A017SVI9_9BACT</name>
<dbReference type="InterPro" id="IPR011006">
    <property type="entry name" value="CheY-like_superfamily"/>
</dbReference>
<dbReference type="GO" id="GO:0005524">
    <property type="term" value="F:ATP binding"/>
    <property type="evidence" value="ECO:0007669"/>
    <property type="project" value="UniProtKB-KW"/>
</dbReference>
<dbReference type="PRINTS" id="PR01590">
    <property type="entry name" value="HTHFIS"/>
</dbReference>
<proteinExistence type="predicted"/>
<keyword evidence="5" id="KW-0805">Transcription regulation</keyword>
<dbReference type="Gene3D" id="1.10.8.60">
    <property type="match status" value="1"/>
</dbReference>
<dbReference type="Gene3D" id="3.40.50.300">
    <property type="entry name" value="P-loop containing nucleotide triphosphate hydrolases"/>
    <property type="match status" value="1"/>
</dbReference>
<dbReference type="GO" id="GO:0000160">
    <property type="term" value="P:phosphorelay signal transduction system"/>
    <property type="evidence" value="ECO:0007669"/>
    <property type="project" value="UniProtKB-KW"/>
</dbReference>
<dbReference type="Pfam" id="PF00158">
    <property type="entry name" value="Sigma54_activat"/>
    <property type="match status" value="1"/>
</dbReference>
<protein>
    <submittedName>
        <fullName evidence="12">Response regulator of zinc sigma-54-dependent two-component system</fullName>
    </submittedName>
</protein>
<dbReference type="InterPro" id="IPR001789">
    <property type="entry name" value="Sig_transdc_resp-reg_receiver"/>
</dbReference>
<dbReference type="PROSITE" id="PS00675">
    <property type="entry name" value="SIGMA54_INTERACT_1"/>
    <property type="match status" value="1"/>
</dbReference>
<dbReference type="PROSITE" id="PS00676">
    <property type="entry name" value="SIGMA54_INTERACT_2"/>
    <property type="match status" value="1"/>
</dbReference>
<dbReference type="Pfam" id="PF02954">
    <property type="entry name" value="HTH_8"/>
    <property type="match status" value="1"/>
</dbReference>
<dbReference type="EMBL" id="ASRX01000098">
    <property type="protein sequence ID" value="EYF00787.1"/>
    <property type="molecule type" value="Genomic_DNA"/>
</dbReference>
<accession>A0A017SVI9</accession>
<keyword evidence="4" id="KW-0902">Two-component regulatory system</keyword>
<dbReference type="FunFam" id="3.40.50.300:FF:000006">
    <property type="entry name" value="DNA-binding transcriptional regulator NtrC"/>
    <property type="match status" value="1"/>
</dbReference>
<feature type="domain" description="Response regulatory" evidence="11">
    <location>
        <begin position="6"/>
        <end position="120"/>
    </location>
</feature>
<evidence type="ECO:0000256" key="4">
    <source>
        <dbReference type="ARBA" id="ARBA00023012"/>
    </source>
</evidence>
<evidence type="ECO:0000256" key="9">
    <source>
        <dbReference type="SAM" id="MobiDB-lite"/>
    </source>
</evidence>
<reference evidence="12 13" key="1">
    <citation type="submission" date="2013-05" db="EMBL/GenBank/DDBJ databases">
        <title>Genome assembly of Chondromyces apiculatus DSM 436.</title>
        <authorList>
            <person name="Sharma G."/>
            <person name="Khatri I."/>
            <person name="Kaur C."/>
            <person name="Mayilraj S."/>
            <person name="Subramanian S."/>
        </authorList>
    </citation>
    <scope>NUCLEOTIDE SEQUENCE [LARGE SCALE GENOMIC DNA]</scope>
    <source>
        <strain evidence="12 13">DSM 436</strain>
    </source>
</reference>
<dbReference type="CDD" id="cd00009">
    <property type="entry name" value="AAA"/>
    <property type="match status" value="1"/>
</dbReference>
<dbReference type="InterPro" id="IPR025943">
    <property type="entry name" value="Sigma_54_int_dom_ATP-bd_2"/>
</dbReference>
<keyword evidence="6" id="KW-0238">DNA-binding</keyword>
<dbReference type="Pfam" id="PF00072">
    <property type="entry name" value="Response_reg"/>
    <property type="match status" value="1"/>
</dbReference>
<feature type="domain" description="Sigma-54 factor interaction" evidence="10">
    <location>
        <begin position="145"/>
        <end position="374"/>
    </location>
</feature>
<dbReference type="AlphaFoldDB" id="A0A017SVI9"/>
<dbReference type="RefSeq" id="WP_044250476.1">
    <property type="nucleotide sequence ID" value="NZ_ASRX01000098.1"/>
</dbReference>
<evidence type="ECO:0000256" key="8">
    <source>
        <dbReference type="PROSITE-ProRule" id="PRU00169"/>
    </source>
</evidence>
<sequence>MPSRGRILIVDDEANARAALSEILREDGYTTETAADGFKALGKIEEFGPDVVLTDLKMPGLDGIRMMEKAHERIPDTTFVVMTAFGTISSAVEAVKKGAYNYLTKPLDFSVLAVVVERAVERARLLQENSRLRDRLRERNAFGHVIASHPSMIKLLRLVEQVAPSRASVLIVGETGTGKELIAEMIHRASPRAAAPLVRLNCAALSESLLESELFGHEKGAFTGAIGRREGRFEQANGGTLFLDEVSEIPLPTQVKLLRFLQERSFERVGGNETLKVDVRILAASNRDLRQRVQEGLFREDLYYRLDVVTLEIPPLRERGSDIPELATFFLGRYAQENGKRIEGFSDGALQALMAYAFPGNVRELENLVERAVVLCDSARIEVAHLPVALHTGPAESPDVMPRVPGSTIYELERYAILRTLEACKGSTSKAATILGISPRKIQYKLHEYSAAKRAETRGGARGDGEEDEGEVRSVPEPPG</sequence>
<dbReference type="SMART" id="SM00382">
    <property type="entry name" value="AAA"/>
    <property type="match status" value="1"/>
</dbReference>
<evidence type="ECO:0000256" key="7">
    <source>
        <dbReference type="ARBA" id="ARBA00023163"/>
    </source>
</evidence>
<dbReference type="PROSITE" id="PS50045">
    <property type="entry name" value="SIGMA54_INTERACT_4"/>
    <property type="match status" value="1"/>
</dbReference>
<evidence type="ECO:0000256" key="3">
    <source>
        <dbReference type="ARBA" id="ARBA00022840"/>
    </source>
</evidence>
<keyword evidence="7" id="KW-0804">Transcription</keyword>
<dbReference type="SUPFAM" id="SSF46689">
    <property type="entry name" value="Homeodomain-like"/>
    <property type="match status" value="1"/>
</dbReference>
<dbReference type="InterPro" id="IPR025662">
    <property type="entry name" value="Sigma_54_int_dom_ATP-bd_1"/>
</dbReference>
<dbReference type="Gene3D" id="3.40.50.2300">
    <property type="match status" value="1"/>
</dbReference>
<evidence type="ECO:0000256" key="1">
    <source>
        <dbReference type="ARBA" id="ARBA00022553"/>
    </source>
</evidence>
<dbReference type="PROSITE" id="PS00688">
    <property type="entry name" value="SIGMA54_INTERACT_3"/>
    <property type="match status" value="1"/>
</dbReference>
<keyword evidence="2" id="KW-0547">Nucleotide-binding</keyword>
<evidence type="ECO:0000259" key="10">
    <source>
        <dbReference type="PROSITE" id="PS50045"/>
    </source>
</evidence>
<dbReference type="InterPro" id="IPR025944">
    <property type="entry name" value="Sigma_54_int_dom_CS"/>
</dbReference>
<feature type="compositionally biased region" description="Basic and acidic residues" evidence="9">
    <location>
        <begin position="453"/>
        <end position="464"/>
    </location>
</feature>
<dbReference type="SUPFAM" id="SSF52172">
    <property type="entry name" value="CheY-like"/>
    <property type="match status" value="1"/>
</dbReference>
<dbReference type="SUPFAM" id="SSF52540">
    <property type="entry name" value="P-loop containing nucleoside triphosphate hydrolases"/>
    <property type="match status" value="1"/>
</dbReference>
<dbReference type="STRING" id="1192034.CAP_9006"/>
<dbReference type="PROSITE" id="PS50110">
    <property type="entry name" value="RESPONSE_REGULATORY"/>
    <property type="match status" value="1"/>
</dbReference>
<dbReference type="GO" id="GO:0006355">
    <property type="term" value="P:regulation of DNA-templated transcription"/>
    <property type="evidence" value="ECO:0007669"/>
    <property type="project" value="InterPro"/>
</dbReference>
<dbReference type="GO" id="GO:0043565">
    <property type="term" value="F:sequence-specific DNA binding"/>
    <property type="evidence" value="ECO:0007669"/>
    <property type="project" value="InterPro"/>
</dbReference>
<dbReference type="SMART" id="SM00448">
    <property type="entry name" value="REC"/>
    <property type="match status" value="1"/>
</dbReference>
<organism evidence="12 13">
    <name type="scientific">Chondromyces apiculatus DSM 436</name>
    <dbReference type="NCBI Taxonomy" id="1192034"/>
    <lineage>
        <taxon>Bacteria</taxon>
        <taxon>Pseudomonadati</taxon>
        <taxon>Myxococcota</taxon>
        <taxon>Polyangia</taxon>
        <taxon>Polyangiales</taxon>
        <taxon>Polyangiaceae</taxon>
        <taxon>Chondromyces</taxon>
    </lineage>
</organism>
<evidence type="ECO:0000259" key="11">
    <source>
        <dbReference type="PROSITE" id="PS50110"/>
    </source>
</evidence>
<dbReference type="InterPro" id="IPR009057">
    <property type="entry name" value="Homeodomain-like_sf"/>
</dbReference>
<gene>
    <name evidence="12" type="ORF">CAP_9006</name>
</gene>
<keyword evidence="3" id="KW-0067">ATP-binding</keyword>
<dbReference type="Gene3D" id="1.10.10.60">
    <property type="entry name" value="Homeodomain-like"/>
    <property type="match status" value="1"/>
</dbReference>
<evidence type="ECO:0000256" key="5">
    <source>
        <dbReference type="ARBA" id="ARBA00023015"/>
    </source>
</evidence>
<dbReference type="InterPro" id="IPR002078">
    <property type="entry name" value="Sigma_54_int"/>
</dbReference>
<comment type="caution">
    <text evidence="12">The sequence shown here is derived from an EMBL/GenBank/DDBJ whole genome shotgun (WGS) entry which is preliminary data.</text>
</comment>
<dbReference type="Proteomes" id="UP000019678">
    <property type="component" value="Unassembled WGS sequence"/>
</dbReference>
<dbReference type="PANTHER" id="PTHR32071">
    <property type="entry name" value="TRANSCRIPTIONAL REGULATORY PROTEIN"/>
    <property type="match status" value="1"/>
</dbReference>
<dbReference type="InterPro" id="IPR058031">
    <property type="entry name" value="AAA_lid_NorR"/>
</dbReference>
<dbReference type="InterPro" id="IPR027417">
    <property type="entry name" value="P-loop_NTPase"/>
</dbReference>
<dbReference type="eggNOG" id="COG2204">
    <property type="taxonomic scope" value="Bacteria"/>
</dbReference>
<evidence type="ECO:0000256" key="2">
    <source>
        <dbReference type="ARBA" id="ARBA00022741"/>
    </source>
</evidence>
<keyword evidence="13" id="KW-1185">Reference proteome</keyword>
<dbReference type="InterPro" id="IPR002197">
    <property type="entry name" value="HTH_Fis"/>
</dbReference>
<dbReference type="FunFam" id="3.40.50.2300:FF:000018">
    <property type="entry name" value="DNA-binding transcriptional regulator NtrC"/>
    <property type="match status" value="1"/>
</dbReference>
<feature type="modified residue" description="4-aspartylphosphate" evidence="8">
    <location>
        <position position="55"/>
    </location>
</feature>
<evidence type="ECO:0000313" key="12">
    <source>
        <dbReference type="EMBL" id="EYF00787.1"/>
    </source>
</evidence>
<feature type="region of interest" description="Disordered" evidence="9">
    <location>
        <begin position="453"/>
        <end position="480"/>
    </location>
</feature>
<dbReference type="Pfam" id="PF25601">
    <property type="entry name" value="AAA_lid_14"/>
    <property type="match status" value="1"/>
</dbReference>
<keyword evidence="1 8" id="KW-0597">Phosphoprotein</keyword>
<evidence type="ECO:0000256" key="6">
    <source>
        <dbReference type="ARBA" id="ARBA00023125"/>
    </source>
</evidence>
<dbReference type="InterPro" id="IPR003593">
    <property type="entry name" value="AAA+_ATPase"/>
</dbReference>